<gene>
    <name evidence="11" type="ORF">D1012_14490</name>
</gene>
<accession>A0A411Z019</accession>
<evidence type="ECO:0000313" key="12">
    <source>
        <dbReference type="Proteomes" id="UP000284547"/>
    </source>
</evidence>
<dbReference type="SUPFAM" id="SSF46626">
    <property type="entry name" value="Cytochrome c"/>
    <property type="match status" value="2"/>
</dbReference>
<dbReference type="PANTHER" id="PTHR30600">
    <property type="entry name" value="CYTOCHROME C PEROXIDASE-RELATED"/>
    <property type="match status" value="1"/>
</dbReference>
<dbReference type="Pfam" id="PF03150">
    <property type="entry name" value="CCP_MauG"/>
    <property type="match status" value="1"/>
</dbReference>
<evidence type="ECO:0000313" key="11">
    <source>
        <dbReference type="EMBL" id="RGP36405.1"/>
    </source>
</evidence>
<dbReference type="InterPro" id="IPR036909">
    <property type="entry name" value="Cyt_c-like_dom_sf"/>
</dbReference>
<dbReference type="OrthoDB" id="9805202at2"/>
<keyword evidence="4" id="KW-0732">Signal</keyword>
<evidence type="ECO:0000256" key="5">
    <source>
        <dbReference type="ARBA" id="ARBA00022764"/>
    </source>
</evidence>
<comment type="subcellular location">
    <subcellularLocation>
        <location evidence="1">Periplasm</location>
    </subcellularLocation>
</comment>
<dbReference type="GO" id="GO:0009055">
    <property type="term" value="F:electron transfer activity"/>
    <property type="evidence" value="ECO:0007669"/>
    <property type="project" value="InterPro"/>
</dbReference>
<dbReference type="RefSeq" id="WP_118153576.1">
    <property type="nucleotide sequence ID" value="NZ_QWEY01000008.1"/>
</dbReference>
<dbReference type="InterPro" id="IPR051395">
    <property type="entry name" value="Cytochrome_c_Peroxidase/MauG"/>
</dbReference>
<evidence type="ECO:0000256" key="3">
    <source>
        <dbReference type="ARBA" id="ARBA00022723"/>
    </source>
</evidence>
<keyword evidence="12" id="KW-1185">Reference proteome</keyword>
<dbReference type="GO" id="GO:0004130">
    <property type="term" value="F:cytochrome-c peroxidase activity"/>
    <property type="evidence" value="ECO:0007669"/>
    <property type="project" value="TreeGrafter"/>
</dbReference>
<dbReference type="PIRSF" id="PIRSF000294">
    <property type="entry name" value="Cytochrome-c_peroxidase"/>
    <property type="match status" value="1"/>
</dbReference>
<feature type="binding site" description="axial binding residue" evidence="9">
    <location>
        <position position="77"/>
    </location>
    <ligand>
        <name>heme c</name>
        <dbReference type="ChEBI" id="CHEBI:61717"/>
        <label>1</label>
    </ligand>
    <ligandPart>
        <name>Fe</name>
        <dbReference type="ChEBI" id="CHEBI:18248"/>
    </ligandPart>
</feature>
<reference evidence="11 12" key="1">
    <citation type="submission" date="2018-08" db="EMBL/GenBank/DDBJ databases">
        <title>Flavobacterium tibetense sp. nov., isolated from a wetland YonghuCo on Tibetan Plateau.</title>
        <authorList>
            <person name="Phurbu D."/>
            <person name="Lu H."/>
            <person name="Xing P."/>
        </authorList>
    </citation>
    <scope>NUCLEOTIDE SEQUENCE [LARGE SCALE GENOMIC DNA]</scope>
    <source>
        <strain evidence="11 12">DJC</strain>
    </source>
</reference>
<dbReference type="NCBIfam" id="TIGR04039">
    <property type="entry name" value="MXAN_0977_Heme2"/>
    <property type="match status" value="1"/>
</dbReference>
<dbReference type="GO" id="GO:0020037">
    <property type="term" value="F:heme binding"/>
    <property type="evidence" value="ECO:0007669"/>
    <property type="project" value="InterPro"/>
</dbReference>
<dbReference type="Proteomes" id="UP000284547">
    <property type="component" value="Unassembled WGS sequence"/>
</dbReference>
<evidence type="ECO:0000259" key="10">
    <source>
        <dbReference type="PROSITE" id="PS51007"/>
    </source>
</evidence>
<organism evidence="11 12">
    <name type="scientific">Pseudotabrizicola alkalilacus</name>
    <dbReference type="NCBI Taxonomy" id="2305252"/>
    <lineage>
        <taxon>Bacteria</taxon>
        <taxon>Pseudomonadati</taxon>
        <taxon>Pseudomonadota</taxon>
        <taxon>Alphaproteobacteria</taxon>
        <taxon>Rhodobacterales</taxon>
        <taxon>Paracoccaceae</taxon>
        <taxon>Pseudotabrizicola</taxon>
    </lineage>
</organism>
<proteinExistence type="predicted"/>
<dbReference type="InterPro" id="IPR009056">
    <property type="entry name" value="Cyt_c-like_dom"/>
</dbReference>
<feature type="domain" description="Cytochrome c" evidence="10">
    <location>
        <begin position="51"/>
        <end position="183"/>
    </location>
</feature>
<comment type="cofactor">
    <cofactor evidence="8">
        <name>heme</name>
        <dbReference type="ChEBI" id="CHEBI:30413"/>
    </cofactor>
    <text evidence="8">Binds 2 heme groups.</text>
</comment>
<feature type="binding site" description="covalent" evidence="8">
    <location>
        <position position="73"/>
    </location>
    <ligand>
        <name>heme c</name>
        <dbReference type="ChEBI" id="CHEBI:61717"/>
        <label>1</label>
    </ligand>
</feature>
<dbReference type="InterPro" id="IPR023929">
    <property type="entry name" value="MbnH-like"/>
</dbReference>
<dbReference type="GO" id="GO:0042597">
    <property type="term" value="C:periplasmic space"/>
    <property type="evidence" value="ECO:0007669"/>
    <property type="project" value="UniProtKB-SubCell"/>
</dbReference>
<dbReference type="PROSITE" id="PS51007">
    <property type="entry name" value="CYTC"/>
    <property type="match status" value="2"/>
</dbReference>
<keyword evidence="6" id="KW-0560">Oxidoreductase</keyword>
<protein>
    <submittedName>
        <fullName evidence="11">Di-heme enzyme</fullName>
    </submittedName>
</protein>
<feature type="binding site" description="covalent" evidence="8">
    <location>
        <position position="76"/>
    </location>
    <ligand>
        <name>heme c</name>
        <dbReference type="ChEBI" id="CHEBI:61717"/>
        <label>1</label>
    </ligand>
</feature>
<evidence type="ECO:0000256" key="9">
    <source>
        <dbReference type="PIRSR" id="PIRSR000294-2"/>
    </source>
</evidence>
<keyword evidence="7 9" id="KW-0408">Iron</keyword>
<keyword evidence="3 9" id="KW-0479">Metal-binding</keyword>
<comment type="caution">
    <text evidence="11">The sequence shown here is derived from an EMBL/GenBank/DDBJ whole genome shotgun (WGS) entry which is preliminary data.</text>
</comment>
<dbReference type="EMBL" id="QWEY01000008">
    <property type="protein sequence ID" value="RGP36405.1"/>
    <property type="molecule type" value="Genomic_DNA"/>
</dbReference>
<feature type="binding site" description="axial binding residue" evidence="9">
    <location>
        <position position="230"/>
    </location>
    <ligand>
        <name>heme c</name>
        <dbReference type="ChEBI" id="CHEBI:61717"/>
        <label>2</label>
    </ligand>
    <ligandPart>
        <name>Fe</name>
        <dbReference type="ChEBI" id="CHEBI:18248"/>
    </ligandPart>
</feature>
<dbReference type="Gene3D" id="1.10.760.10">
    <property type="entry name" value="Cytochrome c-like domain"/>
    <property type="match status" value="2"/>
</dbReference>
<dbReference type="InterPro" id="IPR004852">
    <property type="entry name" value="Di-haem_cyt_c_peroxidsae"/>
</dbReference>
<dbReference type="AlphaFoldDB" id="A0A411Z019"/>
<evidence type="ECO:0000256" key="2">
    <source>
        <dbReference type="ARBA" id="ARBA00022617"/>
    </source>
</evidence>
<sequence>MRRLAQWAGRIGVAGLVLATPLTLAAEPYRWPIPAWMPAPPVPDDNPMSTAKVELGRHLFYDARLSADGTVACVSCHVQERAFTDGREVPVGINGTLGIRNAPGLANVGYLPLLTWANPHMTSLEFQALMPLFGDNPDEMGNNGQEAVLFARLAADPYYQTAFPAAFPDHPAPDLFTMTRALAAFQRSLISVDSAYDRFKYWGETDALSEAAKRGEQLFFDHRFECYHCHSGIHFTENLQTSRSAFAETGFHNTGLYNIDGAGAYPANNTGLMELTGDPADMGKFRTPSLRNVALTAPYFHDGSAETLTDVLDHYRAGGRRITDGPHAGNGAQSPLRDGMIVGNSATDAEIADIVAFLESLTDEGFLTNPAYGDPWPADHPAVASRVLP</sequence>
<evidence type="ECO:0000256" key="6">
    <source>
        <dbReference type="ARBA" id="ARBA00023002"/>
    </source>
</evidence>
<dbReference type="InterPro" id="IPR026259">
    <property type="entry name" value="MauG/Cytc_peroxidase"/>
</dbReference>
<dbReference type="GO" id="GO:0046872">
    <property type="term" value="F:metal ion binding"/>
    <property type="evidence" value="ECO:0007669"/>
    <property type="project" value="UniProtKB-KW"/>
</dbReference>
<evidence type="ECO:0000256" key="8">
    <source>
        <dbReference type="PIRSR" id="PIRSR000294-1"/>
    </source>
</evidence>
<keyword evidence="5" id="KW-0574">Periplasm</keyword>
<evidence type="ECO:0000256" key="4">
    <source>
        <dbReference type="ARBA" id="ARBA00022729"/>
    </source>
</evidence>
<evidence type="ECO:0000256" key="1">
    <source>
        <dbReference type="ARBA" id="ARBA00004418"/>
    </source>
</evidence>
<feature type="binding site" description="covalent" evidence="8">
    <location>
        <position position="226"/>
    </location>
    <ligand>
        <name>heme c</name>
        <dbReference type="ChEBI" id="CHEBI:61717"/>
        <label>2</label>
    </ligand>
</feature>
<feature type="binding site" description="covalent" evidence="8">
    <location>
        <position position="229"/>
    </location>
    <ligand>
        <name>heme c</name>
        <dbReference type="ChEBI" id="CHEBI:61717"/>
        <label>2</label>
    </ligand>
</feature>
<dbReference type="PANTHER" id="PTHR30600:SF14">
    <property type="entry name" value="CYTOCHROME C PEROXIDASE"/>
    <property type="match status" value="1"/>
</dbReference>
<comment type="PTM">
    <text evidence="8">Binds 2 heme groups per subunit.</text>
</comment>
<evidence type="ECO:0000256" key="7">
    <source>
        <dbReference type="ARBA" id="ARBA00023004"/>
    </source>
</evidence>
<name>A0A411Z019_9RHOB</name>
<feature type="domain" description="Cytochrome c" evidence="10">
    <location>
        <begin position="210"/>
        <end position="362"/>
    </location>
</feature>
<keyword evidence="2 8" id="KW-0349">Heme</keyword>